<dbReference type="eggNOG" id="ENOG503381C">
    <property type="taxonomic scope" value="Bacteria"/>
</dbReference>
<dbReference type="KEGG" id="gbr:Gbro_4852"/>
<dbReference type="STRING" id="526226.Gbro_4852"/>
<keyword evidence="2" id="KW-0812">Transmembrane</keyword>
<reference evidence="3 4" key="2">
    <citation type="journal article" date="2010" name="Stand. Genomic Sci.">
        <title>Complete genome sequence of Gordonia bronchialis type strain (3410).</title>
        <authorList>
            <person name="Ivanova N."/>
            <person name="Sikorski J."/>
            <person name="Jando M."/>
            <person name="Lapidus A."/>
            <person name="Nolan M."/>
            <person name="Lucas S."/>
            <person name="Del Rio T.G."/>
            <person name="Tice H."/>
            <person name="Copeland A."/>
            <person name="Cheng J.F."/>
            <person name="Chen F."/>
            <person name="Bruce D."/>
            <person name="Goodwin L."/>
            <person name="Pitluck S."/>
            <person name="Mavromatis K."/>
            <person name="Ovchinnikova G."/>
            <person name="Pati A."/>
            <person name="Chen A."/>
            <person name="Palaniappan K."/>
            <person name="Land M."/>
            <person name="Hauser L."/>
            <person name="Chang Y.J."/>
            <person name="Jeffries C.D."/>
            <person name="Chain P."/>
            <person name="Saunders E."/>
            <person name="Han C."/>
            <person name="Detter J.C."/>
            <person name="Brettin T."/>
            <person name="Rohde M."/>
            <person name="Goker M."/>
            <person name="Bristow J."/>
            <person name="Eisen J.A."/>
            <person name="Markowitz V."/>
            <person name="Hugenholtz P."/>
            <person name="Klenk H.P."/>
            <person name="Kyrpides N.C."/>
        </authorList>
    </citation>
    <scope>NUCLEOTIDE SEQUENCE [LARGE SCALE GENOMIC DNA]</scope>
    <source>
        <strain evidence="4">ATCC 25592 / DSM 43247 / BCRC 13721 / JCM 3198 / KCTC 3076 / NBRC 16047 / NCTC 10667</strain>
    </source>
</reference>
<name>D0L9C0_GORB4</name>
<dbReference type="HOGENOM" id="CLU_080969_0_0_11"/>
<evidence type="ECO:0000313" key="3">
    <source>
        <dbReference type="EMBL" id="ACY23965.1"/>
    </source>
</evidence>
<accession>D0L9C0</accession>
<feature type="region of interest" description="Disordered" evidence="1">
    <location>
        <begin position="1"/>
        <end position="30"/>
    </location>
</feature>
<keyword evidence="2" id="KW-1133">Transmembrane helix</keyword>
<sequence>MIPPGADHDAPSDGPGDRGQGFPDPPYPPELIADLHAGVLTDELSAHLYARIADDPAAQRILRALEDTRDQLHNAPVDPVAPPRDVEASVAATLAGLRTPSTPASDPTRAVRRRTLVTVLAAAAVVIAALAVSIAILRPSDDESTPPVAEPTTTHTLDGAEQVSALSVLGRTDGAPFVSINALRRCTSANGVPAQTATVGSGPITVGGRPAAVILLSTGVAGRFEALVVGLDCDTNNPATVSRTVIGAG</sequence>
<evidence type="ECO:0000256" key="2">
    <source>
        <dbReference type="SAM" id="Phobius"/>
    </source>
</evidence>
<keyword evidence="2" id="KW-0472">Membrane</keyword>
<feature type="compositionally biased region" description="Basic and acidic residues" evidence="1">
    <location>
        <begin position="1"/>
        <end position="11"/>
    </location>
</feature>
<dbReference type="EMBL" id="CP001802">
    <property type="protein sequence ID" value="ACY23965.1"/>
    <property type="molecule type" value="Genomic_DNA"/>
</dbReference>
<evidence type="ECO:0000313" key="4">
    <source>
        <dbReference type="Proteomes" id="UP000001219"/>
    </source>
</evidence>
<keyword evidence="4" id="KW-1185">Reference proteome</keyword>
<reference evidence="4" key="1">
    <citation type="submission" date="2009-10" db="EMBL/GenBank/DDBJ databases">
        <title>The complete chromosome of Gordonia bronchialis DSM 43247.</title>
        <authorList>
            <consortium name="US DOE Joint Genome Institute (JGI-PGF)"/>
            <person name="Lucas S."/>
            <person name="Copeland A."/>
            <person name="Lapidus A."/>
            <person name="Glavina del Rio T."/>
            <person name="Dalin E."/>
            <person name="Tice H."/>
            <person name="Bruce D."/>
            <person name="Goodwin L."/>
            <person name="Pitluck S."/>
            <person name="Kyrpides N."/>
            <person name="Mavromatis K."/>
            <person name="Ivanova N."/>
            <person name="Ovchinnikova G."/>
            <person name="Saunders E."/>
            <person name="Brettin T."/>
            <person name="Detter J.C."/>
            <person name="Han C."/>
            <person name="Larimer F."/>
            <person name="Land M."/>
            <person name="Hauser L."/>
            <person name="Markowitz V."/>
            <person name="Cheng J.-F."/>
            <person name="Hugenholtz P."/>
            <person name="Woyke T."/>
            <person name="Wu D."/>
            <person name="Jando M."/>
            <person name="Schneider S."/>
            <person name="Goeker M."/>
            <person name="Klenk H.-P."/>
            <person name="Eisen J.A."/>
        </authorList>
    </citation>
    <scope>NUCLEOTIDE SEQUENCE [LARGE SCALE GENOMIC DNA]</scope>
    <source>
        <strain evidence="4">ATCC 25592 / DSM 43247 / BCRC 13721 / JCM 3198 / KCTC 3076 / NBRC 16047 / NCTC 10667</strain>
    </source>
</reference>
<evidence type="ECO:0000256" key="1">
    <source>
        <dbReference type="SAM" id="MobiDB-lite"/>
    </source>
</evidence>
<gene>
    <name evidence="3" type="ordered locus">Gbro_4852</name>
</gene>
<feature type="transmembrane region" description="Helical" evidence="2">
    <location>
        <begin position="116"/>
        <end position="137"/>
    </location>
</feature>
<proteinExistence type="predicted"/>
<organism evidence="3 4">
    <name type="scientific">Gordonia bronchialis (strain ATCC 25592 / DSM 43247 / BCRC 13721 / JCM 3198 / KCTC 3076 / NBRC 16047 / NCTC 10667)</name>
    <name type="common">Rhodococcus bronchialis</name>
    <dbReference type="NCBI Taxonomy" id="526226"/>
    <lineage>
        <taxon>Bacteria</taxon>
        <taxon>Bacillati</taxon>
        <taxon>Actinomycetota</taxon>
        <taxon>Actinomycetes</taxon>
        <taxon>Mycobacteriales</taxon>
        <taxon>Gordoniaceae</taxon>
        <taxon>Gordonia</taxon>
    </lineage>
</organism>
<dbReference type="Proteomes" id="UP000001219">
    <property type="component" value="Chromosome"/>
</dbReference>
<dbReference type="OrthoDB" id="4566632at2"/>
<protein>
    <submittedName>
        <fullName evidence="3">Uncharacterized protein</fullName>
    </submittedName>
</protein>
<dbReference type="AlphaFoldDB" id="D0L9C0"/>